<organism evidence="1 2">
    <name type="scientific">Mucilaginibacter lappiensis</name>
    <dbReference type="NCBI Taxonomy" id="354630"/>
    <lineage>
        <taxon>Bacteria</taxon>
        <taxon>Pseudomonadati</taxon>
        <taxon>Bacteroidota</taxon>
        <taxon>Sphingobacteriia</taxon>
        <taxon>Sphingobacteriales</taxon>
        <taxon>Sphingobacteriaceae</taxon>
        <taxon>Mucilaginibacter</taxon>
    </lineage>
</organism>
<dbReference type="AlphaFoldDB" id="A0A841JEH8"/>
<sequence length="50" mass="5897">MKTENNWKYKSLLTLEKTHSDHPDEASTMLVFRCAELIKIPLNEYSIEDL</sequence>
<reference evidence="1 2" key="1">
    <citation type="submission" date="2020-08" db="EMBL/GenBank/DDBJ databases">
        <title>Genomic Encyclopedia of Type Strains, Phase IV (KMG-V): Genome sequencing to study the core and pangenomes of soil and plant-associated prokaryotes.</title>
        <authorList>
            <person name="Whitman W."/>
        </authorList>
    </citation>
    <scope>NUCLEOTIDE SEQUENCE [LARGE SCALE GENOMIC DNA]</scope>
    <source>
        <strain evidence="1 2">MP601</strain>
    </source>
</reference>
<accession>A0A841JEH8</accession>
<evidence type="ECO:0000313" key="1">
    <source>
        <dbReference type="EMBL" id="MBB6129563.1"/>
    </source>
</evidence>
<dbReference type="Proteomes" id="UP000548326">
    <property type="component" value="Unassembled WGS sequence"/>
</dbReference>
<comment type="caution">
    <text evidence="1">The sequence shown here is derived from an EMBL/GenBank/DDBJ whole genome shotgun (WGS) entry which is preliminary data.</text>
</comment>
<name>A0A841JEH8_9SPHI</name>
<dbReference type="EMBL" id="JACHCA010000010">
    <property type="protein sequence ID" value="MBB6129563.1"/>
    <property type="molecule type" value="Genomic_DNA"/>
</dbReference>
<proteinExistence type="predicted"/>
<evidence type="ECO:0000313" key="2">
    <source>
        <dbReference type="Proteomes" id="UP000548326"/>
    </source>
</evidence>
<gene>
    <name evidence="1" type="ORF">HDF22_003694</name>
</gene>
<protein>
    <submittedName>
        <fullName evidence="1">Uncharacterized protein</fullName>
    </submittedName>
</protein>